<keyword evidence="3 7" id="KW-0805">Transcription regulation</keyword>
<keyword evidence="4 7" id="KW-0010">Activator</keyword>
<keyword evidence="6 7" id="KW-0539">Nucleus</keyword>
<keyword evidence="5 7" id="KW-0804">Transcription</keyword>
<sequence>MAELGQQTVEFSTLVSRAAEDSFLSLKELVDKSKTTQQSDSDKKISLLKYLVHTQQRMLRLNVLAKWCQQVPLIQYCQQLQSTLSSHDTCFIQAADSLFFMHEGLQQARAPSYDVPSAIEVLLTGSYERLPKCIEDVGIQGTLTEVQQKPALRKLDTLVQSKLLEVSLPKEISKVKVSDGTALLRVDGEFKVLVTLGYRGHLSMWRILHMELLVGERSGSVKLEELRRHVLGDDLERRMAAAENPFTILYSVLHELCVALVMDTVLRQVQALRQGRWKDVIRFELISDSSSSNATQLNQDGEADSAGLRTPGLKIIYWLDLDKNLGTSDSGICPFIKIEPGPDLQIKCIHSTFVIDPLNGRGAEFSLDQSCIDVEKLLLRAICCNRYTRLLEIQKELGKNVQICRAAGDIILQFHMDEPDVDHKKKETKSDGGDQEGQEVLHVRAYGSSFFTLGINIRNGRFLLRSSQNIITPSVLIDFEEALNQGSITAAEVFISLRSKSILHLFASIGRFLGLEVYEHGFAAVKVPKNLLNGSTMLLMGFPDCGNLYFLLAQLDKDFKPLFKLLETQPDPSGKVHSSNDSTAVMRMKKIDVNQMQMLEDDLSIVDLGKLNHLLPNASPYNQTSEHGLLSEFRLEGLMPIAGCPPSSFSSVVDEVFELEKGASVPSFPLQNVTSFNASPASHFGSVLMNLHTIKAGTPSPKWEAGMQGSQVNSVAKVSSVASHYNGSLYPSNNLKGSVHSSSFSSLSSGLGRTTAVKILSASKSDQDLSSLRSQHLVEVGTNSAMDDDHLRLLNDASKDALSGIRPSRLSSPSPPTGSRISASNVKPIGARSSPAGSVFRVAGSSPLATTSVSHTAGETAVSLGSSHDLSIHEKNPRKRTVLDMLSMIPSLQDIDAKAGFSKRRRTSESAHFQQVSSRMLVSSEMVYKNERYSYGNLIAEANKGNSPSSIYVSALLHMVRHCSLSIKHARLTSQMDDLDIPYVEEVGLRSASSNIWFRLPLARGDSWQHICLRLGRPGSMHWDIKINDQHFRDLWELQKGSSGTPWGSGVHIANASDVDSHIRYDPDGVVLSYQSVESDSIKKLVADIQRLSNARMFALGMRKLLGVRADEKLEESSANSDLKLPIGGKNAPEGVGADKLFEQMRRAFRIEAVGLMSLWFSFGSGVLARFVVEWESGKEGCTLHVLPDQLWPHTKFLEDFINGAEVASLLDCIRLTAGPLHALAAATRPARAGPAPAVPGATATVASMPKQAGYIQSQGLLPSGLVNNISQLTSGPVSNVSSSTGPLGNHNPHNVAMLAATGRGGPGIVPSSLLPIDVSVVLRGPYWIRIIYRKHFAVDMRCFAGDQVWLQPATPPKGGPSVGGSLPCPQFRPFIMEHVAQELNGLDPGFAGGHQTVGLGNSNNPNPSSCSQLSSVNGNRVNLPNSSATSRAANQVAALNRVGNAVPGSSNLAVLSSGLPIRRSPGVGVPAHVRGELNTAIIGLGDDGGYGGGWVPLVALKKVLRGILKYLGVLWLFAQLPGLLKEILGSILKENEGALLNLDQEQPALRFFVGGYVFAVSVHRVQLLLQVLSVKRFHHQQQQQQQQNSAAAQEELTQSEIGEICDYFSRRVASEPYDASRVASFITFLTLPISVLKEFLKLIAWKKGLAQAQGGEMAPGQKPRIELCLENHTGLNVAENSSAAKSNIHYDRPHNFVDFALTVVLDPAHIPHINAAGGAAWLPYCVSVRLRYLFGETMNVSFLGMEGSHGGRACWSHVDDWEKSKQRVAQTVEVKGSSTGDALGRLRVVAESVQKTLHTCLQGLRDGSGVTASSGTT</sequence>
<evidence type="ECO:0000256" key="6">
    <source>
        <dbReference type="ARBA" id="ARBA00023242"/>
    </source>
</evidence>
<comment type="function">
    <text evidence="7">Component of the Mediator complex, a coactivator involved in the regulated transcription of nearly all RNA polymerase II-dependent genes. Mediator functions as a bridge to convey information from gene-specific regulatory proteins to the basal RNA polymerase II transcription machinery. Mediator is recruited to promoters by direct interactions with regulatory proteins and serves as a scaffold for the assembly of a functional preinitiation complex with RNA polymerase II and the general transcription factors.</text>
</comment>
<name>A0A4U5MNW3_POPAL</name>
<evidence type="ECO:0000256" key="1">
    <source>
        <dbReference type="ARBA" id="ARBA00004123"/>
    </source>
</evidence>
<dbReference type="GO" id="GO:0016592">
    <property type="term" value="C:mediator complex"/>
    <property type="evidence" value="ECO:0007669"/>
    <property type="project" value="UniProtKB-UniRule"/>
</dbReference>
<reference evidence="10" key="1">
    <citation type="submission" date="2018-10" db="EMBL/GenBank/DDBJ databases">
        <title>Population genomic analysis revealed the cold adaptation of white poplar.</title>
        <authorList>
            <person name="Liu Y.-J."/>
        </authorList>
    </citation>
    <scope>NUCLEOTIDE SEQUENCE [LARGE SCALE GENOMIC DNA]</scope>
    <source>
        <strain evidence="10">PAL-ZL1</strain>
    </source>
</reference>
<dbReference type="PANTHER" id="PTHR12809">
    <property type="entry name" value="MEDIATOR COMPLEX SUBUNIT"/>
    <property type="match status" value="1"/>
</dbReference>
<comment type="caution">
    <text evidence="10">The sequence shown here is derived from an EMBL/GenBank/DDBJ whole genome shotgun (WGS) entry which is preliminary data.</text>
</comment>
<gene>
    <name evidence="10" type="ORF">D5086_0000302400</name>
</gene>
<dbReference type="GO" id="GO:0003712">
    <property type="term" value="F:transcription coregulator activity"/>
    <property type="evidence" value="ECO:0007669"/>
    <property type="project" value="UniProtKB-UniRule"/>
</dbReference>
<dbReference type="GO" id="GO:0070847">
    <property type="term" value="C:core mediator complex"/>
    <property type="evidence" value="ECO:0007669"/>
    <property type="project" value="TreeGrafter"/>
</dbReference>
<proteinExistence type="inferred from homology"/>
<dbReference type="InterPro" id="IPR055122">
    <property type="entry name" value="Med14_N"/>
</dbReference>
<organism evidence="10">
    <name type="scientific">Populus alba</name>
    <name type="common">White poplar</name>
    <dbReference type="NCBI Taxonomy" id="43335"/>
    <lineage>
        <taxon>Eukaryota</taxon>
        <taxon>Viridiplantae</taxon>
        <taxon>Streptophyta</taxon>
        <taxon>Embryophyta</taxon>
        <taxon>Tracheophyta</taxon>
        <taxon>Spermatophyta</taxon>
        <taxon>Magnoliopsida</taxon>
        <taxon>eudicotyledons</taxon>
        <taxon>Gunneridae</taxon>
        <taxon>Pentapetalae</taxon>
        <taxon>rosids</taxon>
        <taxon>fabids</taxon>
        <taxon>Malpighiales</taxon>
        <taxon>Salicaceae</taxon>
        <taxon>Saliceae</taxon>
        <taxon>Populus</taxon>
    </lineage>
</organism>
<evidence type="ECO:0000256" key="4">
    <source>
        <dbReference type="ARBA" id="ARBA00023159"/>
    </source>
</evidence>
<dbReference type="InterPro" id="IPR013947">
    <property type="entry name" value="Mediator_Med14"/>
</dbReference>
<feature type="domain" description="Mediator complex subunit MED14 N-terminal" evidence="9">
    <location>
        <begin position="8"/>
        <end position="197"/>
    </location>
</feature>
<comment type="similarity">
    <text evidence="2 7">Belongs to the Mediator complex subunit 14 family.</text>
</comment>
<evidence type="ECO:0000256" key="5">
    <source>
        <dbReference type="ARBA" id="ARBA00023163"/>
    </source>
</evidence>
<evidence type="ECO:0000259" key="9">
    <source>
        <dbReference type="Pfam" id="PF08638"/>
    </source>
</evidence>
<evidence type="ECO:0000256" key="7">
    <source>
        <dbReference type="RuleBase" id="RU365082"/>
    </source>
</evidence>
<feature type="compositionally biased region" description="Low complexity" evidence="8">
    <location>
        <begin position="803"/>
        <end position="820"/>
    </location>
</feature>
<dbReference type="GO" id="GO:0006357">
    <property type="term" value="P:regulation of transcription by RNA polymerase II"/>
    <property type="evidence" value="ECO:0007669"/>
    <property type="project" value="InterPro"/>
</dbReference>
<dbReference type="PANTHER" id="PTHR12809:SF2">
    <property type="entry name" value="MEDIATOR OF RNA POLYMERASE II TRANSCRIPTION SUBUNIT 14"/>
    <property type="match status" value="1"/>
</dbReference>
<feature type="region of interest" description="Disordered" evidence="8">
    <location>
        <begin position="803"/>
        <end position="828"/>
    </location>
</feature>
<evidence type="ECO:0000313" key="10">
    <source>
        <dbReference type="EMBL" id="TKR71329.1"/>
    </source>
</evidence>
<comment type="subunit">
    <text evidence="7">Component of the Mediator complex.</text>
</comment>
<dbReference type="Pfam" id="PF08638">
    <property type="entry name" value="Med14"/>
    <property type="match status" value="1"/>
</dbReference>
<dbReference type="STRING" id="43335.A0A4U5MNW3"/>
<accession>A0A4U5MNW3</accession>
<dbReference type="EMBL" id="RCHU01001184">
    <property type="protein sequence ID" value="TKR71329.1"/>
    <property type="molecule type" value="Genomic_DNA"/>
</dbReference>
<evidence type="ECO:0000256" key="2">
    <source>
        <dbReference type="ARBA" id="ARBA00007813"/>
    </source>
</evidence>
<comment type="subcellular location">
    <subcellularLocation>
        <location evidence="1 7">Nucleus</location>
    </subcellularLocation>
</comment>
<evidence type="ECO:0000256" key="8">
    <source>
        <dbReference type="SAM" id="MobiDB-lite"/>
    </source>
</evidence>
<protein>
    <recommendedName>
        <fullName evidence="7">Mediator of RNA polymerase II transcription subunit 14</fullName>
    </recommendedName>
    <alternativeName>
        <fullName evidence="7">Mediator complex subunit 14</fullName>
    </alternativeName>
</protein>
<evidence type="ECO:0000256" key="3">
    <source>
        <dbReference type="ARBA" id="ARBA00023015"/>
    </source>
</evidence>